<dbReference type="EMBL" id="BK014766">
    <property type="protein sequence ID" value="DAD74877.1"/>
    <property type="molecule type" value="Genomic_DNA"/>
</dbReference>
<evidence type="ECO:0000313" key="1">
    <source>
        <dbReference type="EMBL" id="DAD74877.1"/>
    </source>
</evidence>
<accession>A0A8S5LXW5</accession>
<reference evidence="1" key="1">
    <citation type="journal article" date="2021" name="Proc. Natl. Acad. Sci. U.S.A.">
        <title>A Catalog of Tens of Thousands of Viruses from Human Metagenomes Reveals Hidden Associations with Chronic Diseases.</title>
        <authorList>
            <person name="Tisza M.J."/>
            <person name="Buck C.B."/>
        </authorList>
    </citation>
    <scope>NUCLEOTIDE SEQUENCE</scope>
    <source>
        <strain evidence="1">Ctrnx29</strain>
    </source>
</reference>
<protein>
    <submittedName>
        <fullName evidence="1">Uncharacterized protein</fullName>
    </submittedName>
</protein>
<name>A0A8S5LXW5_9CAUD</name>
<organism evidence="1">
    <name type="scientific">Myoviridae sp. ctrnx29</name>
    <dbReference type="NCBI Taxonomy" id="2826704"/>
    <lineage>
        <taxon>Viruses</taxon>
        <taxon>Duplodnaviria</taxon>
        <taxon>Heunggongvirae</taxon>
        <taxon>Uroviricota</taxon>
        <taxon>Caudoviricetes</taxon>
    </lineage>
</organism>
<proteinExistence type="predicted"/>
<sequence length="80" mass="9281">MVQPVFRKSQIEAFALEYARRVLREQCPPGPTELDNLTRTAQWANATPKQRSDICIAITARARNLLIKNGYSREFVYQRI</sequence>